<evidence type="ECO:0000256" key="9">
    <source>
        <dbReference type="ARBA" id="ARBA00022842"/>
    </source>
</evidence>
<dbReference type="PANTHER" id="PTHR33540">
    <property type="entry name" value="TRNA THREONYLCARBAMOYLADENOSINE BIOSYNTHESIS PROTEIN TSAE"/>
    <property type="match status" value="1"/>
</dbReference>
<dbReference type="GO" id="GO:0005524">
    <property type="term" value="F:ATP binding"/>
    <property type="evidence" value="ECO:0007669"/>
    <property type="project" value="UniProtKB-KW"/>
</dbReference>
<evidence type="ECO:0000313" key="12">
    <source>
        <dbReference type="Proteomes" id="UP000176558"/>
    </source>
</evidence>
<dbReference type="SUPFAM" id="SSF52540">
    <property type="entry name" value="P-loop containing nucleoside triphosphate hydrolases"/>
    <property type="match status" value="1"/>
</dbReference>
<keyword evidence="8" id="KW-0067">ATP-binding</keyword>
<evidence type="ECO:0000256" key="5">
    <source>
        <dbReference type="ARBA" id="ARBA00022694"/>
    </source>
</evidence>
<dbReference type="GO" id="GO:0005737">
    <property type="term" value="C:cytoplasm"/>
    <property type="evidence" value="ECO:0007669"/>
    <property type="project" value="UniProtKB-SubCell"/>
</dbReference>
<comment type="caution">
    <text evidence="11">The sequence shown here is derived from an EMBL/GenBank/DDBJ whole genome shotgun (WGS) entry which is preliminary data.</text>
</comment>
<dbReference type="InterPro" id="IPR027417">
    <property type="entry name" value="P-loop_NTPase"/>
</dbReference>
<keyword evidence="7" id="KW-0547">Nucleotide-binding</keyword>
<evidence type="ECO:0000256" key="10">
    <source>
        <dbReference type="ARBA" id="ARBA00032441"/>
    </source>
</evidence>
<comment type="similarity">
    <text evidence="2">Belongs to the TsaE family.</text>
</comment>
<keyword evidence="4" id="KW-0963">Cytoplasm</keyword>
<evidence type="ECO:0000256" key="1">
    <source>
        <dbReference type="ARBA" id="ARBA00004496"/>
    </source>
</evidence>
<evidence type="ECO:0000256" key="8">
    <source>
        <dbReference type="ARBA" id="ARBA00022840"/>
    </source>
</evidence>
<dbReference type="NCBIfam" id="TIGR00150">
    <property type="entry name" value="T6A_YjeE"/>
    <property type="match status" value="1"/>
</dbReference>
<keyword evidence="11" id="KW-0808">Transferase</keyword>
<evidence type="ECO:0000256" key="2">
    <source>
        <dbReference type="ARBA" id="ARBA00007599"/>
    </source>
</evidence>
<evidence type="ECO:0000256" key="7">
    <source>
        <dbReference type="ARBA" id="ARBA00022741"/>
    </source>
</evidence>
<dbReference type="Pfam" id="PF02367">
    <property type="entry name" value="TsaE"/>
    <property type="match status" value="1"/>
</dbReference>
<dbReference type="GO" id="GO:0002949">
    <property type="term" value="P:tRNA threonylcarbamoyladenosine modification"/>
    <property type="evidence" value="ECO:0007669"/>
    <property type="project" value="InterPro"/>
</dbReference>
<dbReference type="Gene3D" id="3.40.50.300">
    <property type="entry name" value="P-loop containing nucleotide triphosphate hydrolases"/>
    <property type="match status" value="1"/>
</dbReference>
<evidence type="ECO:0000256" key="6">
    <source>
        <dbReference type="ARBA" id="ARBA00022723"/>
    </source>
</evidence>
<evidence type="ECO:0000256" key="3">
    <source>
        <dbReference type="ARBA" id="ARBA00019010"/>
    </source>
</evidence>
<gene>
    <name evidence="11" type="ORF">A3G99_03095</name>
</gene>
<comment type="subcellular location">
    <subcellularLocation>
        <location evidence="1">Cytoplasm</location>
    </subcellularLocation>
</comment>
<evidence type="ECO:0000313" key="11">
    <source>
        <dbReference type="EMBL" id="OHB12057.1"/>
    </source>
</evidence>
<dbReference type="Proteomes" id="UP000176558">
    <property type="component" value="Unassembled WGS sequence"/>
</dbReference>
<protein>
    <recommendedName>
        <fullName evidence="3">tRNA threonylcarbamoyladenosine biosynthesis protein TsaE</fullName>
    </recommendedName>
    <alternativeName>
        <fullName evidence="10">t(6)A37 threonylcarbamoyladenosine biosynthesis protein TsaE</fullName>
    </alternativeName>
</protein>
<dbReference type="EMBL" id="MHWT01000023">
    <property type="protein sequence ID" value="OHB12057.1"/>
    <property type="molecule type" value="Genomic_DNA"/>
</dbReference>
<accession>A0A1G2URP1</accession>
<dbReference type="InterPro" id="IPR003442">
    <property type="entry name" value="T6A_TsaE"/>
</dbReference>
<reference evidence="11 12" key="1">
    <citation type="journal article" date="2016" name="Nat. Commun.">
        <title>Thousands of microbial genomes shed light on interconnected biogeochemical processes in an aquifer system.</title>
        <authorList>
            <person name="Anantharaman K."/>
            <person name="Brown C.T."/>
            <person name="Hug L.A."/>
            <person name="Sharon I."/>
            <person name="Castelle C.J."/>
            <person name="Probst A.J."/>
            <person name="Thomas B.C."/>
            <person name="Singh A."/>
            <person name="Wilkins M.J."/>
            <person name="Karaoz U."/>
            <person name="Brodie E.L."/>
            <person name="Williams K.H."/>
            <person name="Hubbard S.S."/>
            <person name="Banfield J.F."/>
        </authorList>
    </citation>
    <scope>NUCLEOTIDE SEQUENCE [LARGE SCALE GENOMIC DNA]</scope>
</reference>
<dbReference type="AlphaFoldDB" id="A0A1G2URP1"/>
<organism evidence="11 12">
    <name type="scientific">Candidatus Zambryskibacteria bacterium RIFCSPLOWO2_12_FULL_39_23</name>
    <dbReference type="NCBI Taxonomy" id="1802776"/>
    <lineage>
        <taxon>Bacteria</taxon>
        <taxon>Candidatus Zambryskiibacteriota</taxon>
    </lineage>
</organism>
<proteinExistence type="inferred from homology"/>
<keyword evidence="5" id="KW-0819">tRNA processing</keyword>
<name>A0A1G2URP1_9BACT</name>
<sequence length="142" mass="16254">MKTHSLQEFQKTAENFVSNLSPSSQKAVVVGLYGNLGAGKTTFTQAVAKSLGVEETVTSPTFVIEKIYELTNQKFSHFIHIDAYRLEKSEELLHLGWQKIISDSKNLILMEWPDRVLDIMPRHIQVKLTHLSENERQIEIML</sequence>
<dbReference type="GO" id="GO:0016740">
    <property type="term" value="F:transferase activity"/>
    <property type="evidence" value="ECO:0007669"/>
    <property type="project" value="UniProtKB-KW"/>
</dbReference>
<keyword evidence="9" id="KW-0460">Magnesium</keyword>
<evidence type="ECO:0000256" key="4">
    <source>
        <dbReference type="ARBA" id="ARBA00022490"/>
    </source>
</evidence>
<keyword evidence="6" id="KW-0479">Metal-binding</keyword>
<dbReference type="PANTHER" id="PTHR33540:SF2">
    <property type="entry name" value="TRNA THREONYLCARBAMOYLADENOSINE BIOSYNTHESIS PROTEIN TSAE"/>
    <property type="match status" value="1"/>
</dbReference>
<dbReference type="GO" id="GO:0046872">
    <property type="term" value="F:metal ion binding"/>
    <property type="evidence" value="ECO:0007669"/>
    <property type="project" value="UniProtKB-KW"/>
</dbReference>